<evidence type="ECO:0000256" key="12">
    <source>
        <dbReference type="ARBA" id="ARBA00034013"/>
    </source>
</evidence>
<keyword evidence="20" id="KW-1185">Reference proteome</keyword>
<dbReference type="KEGG" id="aser:Asera_30260"/>
<feature type="binding site" evidence="16">
    <location>
        <begin position="257"/>
        <end position="262"/>
    </location>
    <ligand>
        <name>substrate</name>
    </ligand>
</feature>
<evidence type="ECO:0000256" key="7">
    <source>
        <dbReference type="ARBA" id="ARBA00022801"/>
    </source>
</evidence>
<dbReference type="Gene3D" id="1.10.10.760">
    <property type="entry name" value="E-set domains of sugar-utilizing enzymes"/>
    <property type="match status" value="1"/>
</dbReference>
<feature type="active site" description="Proton donor" evidence="15">
    <location>
        <position position="296"/>
    </location>
</feature>
<dbReference type="InterPro" id="IPR012768">
    <property type="entry name" value="Trehalose_TreZ"/>
</dbReference>
<feature type="site" description="Transition state stabilizer" evidence="17">
    <location>
        <position position="392"/>
    </location>
</feature>
<dbReference type="NCBIfam" id="TIGR02402">
    <property type="entry name" value="trehalose_TreZ"/>
    <property type="match status" value="1"/>
</dbReference>
<comment type="pathway">
    <text evidence="2 14">Glycan biosynthesis; trehalose biosynthesis.</text>
</comment>
<dbReference type="OrthoDB" id="9800174at2"/>
<evidence type="ECO:0000256" key="9">
    <source>
        <dbReference type="ARBA" id="ARBA00023295"/>
    </source>
</evidence>
<evidence type="ECO:0000256" key="2">
    <source>
        <dbReference type="ARBA" id="ARBA00005199"/>
    </source>
</evidence>
<dbReference type="InterPro" id="IPR014756">
    <property type="entry name" value="Ig_E-set"/>
</dbReference>
<dbReference type="InterPro" id="IPR013783">
    <property type="entry name" value="Ig-like_fold"/>
</dbReference>
<evidence type="ECO:0000313" key="20">
    <source>
        <dbReference type="Proteomes" id="UP000680750"/>
    </source>
</evidence>
<dbReference type="InterPro" id="IPR017853">
    <property type="entry name" value="GH"/>
</dbReference>
<dbReference type="Pfam" id="PF11941">
    <property type="entry name" value="DUF3459"/>
    <property type="match status" value="1"/>
</dbReference>
<evidence type="ECO:0000256" key="3">
    <source>
        <dbReference type="ARBA" id="ARBA00008061"/>
    </source>
</evidence>
<comment type="catalytic activity">
    <reaction evidence="12 14">
        <text>hydrolysis of (1-&gt;4)-alpha-D-glucosidic linkage in 4-alpha-D-[(1-&gt;4)-alpha-D-glucanosyl]n trehalose to yield trehalose and (1-&gt;4)-alpha-D-glucan.</text>
        <dbReference type="EC" id="3.2.1.141"/>
    </reaction>
</comment>
<dbReference type="PANTHER" id="PTHR43651:SF11">
    <property type="entry name" value="MALTO-OLIGOSYLTREHALOSE TREHALOHYDROLASE"/>
    <property type="match status" value="1"/>
</dbReference>
<evidence type="ECO:0000313" key="19">
    <source>
        <dbReference type="EMBL" id="BCJ28918.1"/>
    </source>
</evidence>
<organism evidence="19 20">
    <name type="scientific">Actinocatenispora sera</name>
    <dbReference type="NCBI Taxonomy" id="390989"/>
    <lineage>
        <taxon>Bacteria</taxon>
        <taxon>Bacillati</taxon>
        <taxon>Actinomycetota</taxon>
        <taxon>Actinomycetes</taxon>
        <taxon>Micromonosporales</taxon>
        <taxon>Micromonosporaceae</taxon>
        <taxon>Actinocatenispora</taxon>
    </lineage>
</organism>
<keyword evidence="8" id="KW-0119">Carbohydrate metabolism</keyword>
<evidence type="ECO:0000256" key="16">
    <source>
        <dbReference type="PIRSR" id="PIRSR006337-2"/>
    </source>
</evidence>
<evidence type="ECO:0000256" key="17">
    <source>
        <dbReference type="PIRSR" id="PIRSR006337-3"/>
    </source>
</evidence>
<proteinExistence type="inferred from homology"/>
<dbReference type="PANTHER" id="PTHR43651">
    <property type="entry name" value="1,4-ALPHA-GLUCAN-BRANCHING ENZYME"/>
    <property type="match status" value="1"/>
</dbReference>
<evidence type="ECO:0000256" key="15">
    <source>
        <dbReference type="PIRSR" id="PIRSR006337-1"/>
    </source>
</evidence>
<dbReference type="Pfam" id="PF00128">
    <property type="entry name" value="Alpha-amylase"/>
    <property type="match status" value="1"/>
</dbReference>
<gene>
    <name evidence="19" type="ORF">Asera_30260</name>
</gene>
<dbReference type="EMBL" id="AP023354">
    <property type="protein sequence ID" value="BCJ28918.1"/>
    <property type="molecule type" value="Genomic_DNA"/>
</dbReference>
<evidence type="ECO:0000256" key="14">
    <source>
        <dbReference type="PIRNR" id="PIRNR006337"/>
    </source>
</evidence>
<dbReference type="SUPFAM" id="SSF51445">
    <property type="entry name" value="(Trans)glycosidases"/>
    <property type="match status" value="1"/>
</dbReference>
<reference evidence="19" key="1">
    <citation type="submission" date="2020-08" db="EMBL/GenBank/DDBJ databases">
        <title>Whole genome shotgun sequence of Actinocatenispora sera NBRC 101916.</title>
        <authorList>
            <person name="Komaki H."/>
            <person name="Tamura T."/>
        </authorList>
    </citation>
    <scope>NUCLEOTIDE SEQUENCE</scope>
    <source>
        <strain evidence="19">NBRC 101916</strain>
    </source>
</reference>
<feature type="domain" description="Glycosyl hydrolase family 13 catalytic" evidence="18">
    <location>
        <begin position="93"/>
        <end position="459"/>
    </location>
</feature>
<evidence type="ECO:0000256" key="4">
    <source>
        <dbReference type="ARBA" id="ARBA00012268"/>
    </source>
</evidence>
<evidence type="ECO:0000256" key="8">
    <source>
        <dbReference type="ARBA" id="ARBA00023277"/>
    </source>
</evidence>
<keyword evidence="9 14" id="KW-0326">Glycosidase</keyword>
<accession>A0A810L467</accession>
<dbReference type="Proteomes" id="UP000680750">
    <property type="component" value="Chromosome"/>
</dbReference>
<dbReference type="CDD" id="cd11325">
    <property type="entry name" value="AmyAc_GTHase"/>
    <property type="match status" value="1"/>
</dbReference>
<feature type="binding site" evidence="16">
    <location>
        <begin position="321"/>
        <end position="325"/>
    </location>
    <ligand>
        <name>substrate</name>
    </ligand>
</feature>
<evidence type="ECO:0000256" key="6">
    <source>
        <dbReference type="ARBA" id="ARBA00022490"/>
    </source>
</evidence>
<evidence type="ECO:0000256" key="11">
    <source>
        <dbReference type="ARBA" id="ARBA00033284"/>
    </source>
</evidence>
<dbReference type="PIRSF" id="PIRSF006337">
    <property type="entry name" value="Trehalose_TreZ"/>
    <property type="match status" value="1"/>
</dbReference>
<dbReference type="GO" id="GO:0005737">
    <property type="term" value="C:cytoplasm"/>
    <property type="evidence" value="ECO:0007669"/>
    <property type="project" value="UniProtKB-SubCell"/>
</dbReference>
<name>A0A810L467_9ACTN</name>
<comment type="subcellular location">
    <subcellularLocation>
        <location evidence="1 15">Cytoplasm</location>
    </subcellularLocation>
</comment>
<feature type="active site" description="Nucleophile" evidence="15">
    <location>
        <position position="259"/>
    </location>
</feature>
<dbReference type="EC" id="3.2.1.141" evidence="4 13"/>
<dbReference type="InterPro" id="IPR022567">
    <property type="entry name" value="DUF3459"/>
</dbReference>
<dbReference type="SUPFAM" id="SSF81296">
    <property type="entry name" value="E set domains"/>
    <property type="match status" value="1"/>
</dbReference>
<dbReference type="AlphaFoldDB" id="A0A810L467"/>
<protein>
    <recommendedName>
        <fullName evidence="5 13">Malto-oligosyltrehalose trehalohydrolase</fullName>
        <shortName evidence="14">MTHase</shortName>
        <ecNumber evidence="4 13">3.2.1.141</ecNumber>
    </recommendedName>
    <alternativeName>
        <fullName evidence="11 14">4-alpha-D-((1-&gt;4)-alpha-D-glucano)trehalose trehalohydrolase</fullName>
    </alternativeName>
    <alternativeName>
        <fullName evidence="10 14">Maltooligosyl trehalose trehalohydrolase</fullName>
    </alternativeName>
</protein>
<keyword evidence="6" id="KW-0963">Cytoplasm</keyword>
<dbReference type="UniPathway" id="UPA00299"/>
<dbReference type="InterPro" id="IPR044901">
    <property type="entry name" value="Trehalose_TreZ_E-set_sf"/>
</dbReference>
<feature type="binding site" evidence="16">
    <location>
        <begin position="391"/>
        <end position="396"/>
    </location>
    <ligand>
        <name>substrate</name>
    </ligand>
</feature>
<dbReference type="InterPro" id="IPR006047">
    <property type="entry name" value="GH13_cat_dom"/>
</dbReference>
<comment type="similarity">
    <text evidence="3 14">Belongs to the glycosyl hydrolase 13 family.</text>
</comment>
<evidence type="ECO:0000259" key="18">
    <source>
        <dbReference type="SMART" id="SM00642"/>
    </source>
</evidence>
<keyword evidence="7 14" id="KW-0378">Hydrolase</keyword>
<dbReference type="GO" id="GO:0005992">
    <property type="term" value="P:trehalose biosynthetic process"/>
    <property type="evidence" value="ECO:0007669"/>
    <property type="project" value="UniProtKB-UniRule"/>
</dbReference>
<evidence type="ECO:0000256" key="13">
    <source>
        <dbReference type="NCBIfam" id="TIGR02402"/>
    </source>
</evidence>
<dbReference type="SMART" id="SM00642">
    <property type="entry name" value="Aamy"/>
    <property type="match status" value="1"/>
</dbReference>
<dbReference type="RefSeq" id="WP_051802773.1">
    <property type="nucleotide sequence ID" value="NZ_AP023354.1"/>
</dbReference>
<evidence type="ECO:0000256" key="5">
    <source>
        <dbReference type="ARBA" id="ARBA00015938"/>
    </source>
</evidence>
<evidence type="ECO:0000256" key="10">
    <source>
        <dbReference type="ARBA" id="ARBA00032057"/>
    </source>
</evidence>
<sequence>MTAFEVWAPAASRVRLRLRPSGDGPNGAPPTTVDEVHELTGGPDGWWRLELAEVPVGTRYGFLLDDDETALPDPRSLRQPDGVHELSAIYDQDAFEWTDDAWTGRPLPGSVLYELHVGTFTPGGTFDSAIERLDHLVELGVDLVEILPVNAFNGPRNWGYDGVLWYAVHEPYGGPDGLKRFVDACHARGLGVVLDVVYNHLGPSGNYLPRFGPYLKPGRNTWGELVNLDGPDSDEVRRYIVDNALMWLRDHHLDGLRLDAVHALADDRALHLLEELAIEVDALSSWVNRPLSLIAESDRNDPRPVTPRAANGFGLAASWDDDVHHCVHALLTGERQGYYADFGSVDGVAKVLTGAYFHDGTWSSFRRRHHGRPVDPRSTPGHRFVVFLQDHDQIGNRATGDRISATLPERLCRVGAMLMLTAPFTPMLFMGEEWAASTPWQFFTSHPEPELAATVAAGRRAEFAAHGWPPGDVPDPQDPETFAASVLRWEELAEPAHAAMFGFYRKLIALRRSIPELSDPRLEEVRVDTGTDWLTIHRGQYRIAVNLADRRRTVALHGVPVDVPLATAPGFVYARHEIQLPPQSAAIVRCLPPPHPLPR</sequence>
<dbReference type="GO" id="GO:0033942">
    <property type="term" value="F:4-alpha-D-(1-&gt;4)-alpha-D-glucanotrehalose trehalohydrolase activity"/>
    <property type="evidence" value="ECO:0007669"/>
    <property type="project" value="UniProtKB-EC"/>
</dbReference>
<dbReference type="CDD" id="cd02853">
    <property type="entry name" value="E_set_MTHase_like_N"/>
    <property type="match status" value="1"/>
</dbReference>
<dbReference type="Gene3D" id="2.60.40.10">
    <property type="entry name" value="Immunoglobulins"/>
    <property type="match status" value="1"/>
</dbReference>
<dbReference type="Gene3D" id="3.20.20.80">
    <property type="entry name" value="Glycosidases"/>
    <property type="match status" value="1"/>
</dbReference>
<evidence type="ECO:0000256" key="1">
    <source>
        <dbReference type="ARBA" id="ARBA00004496"/>
    </source>
</evidence>